<dbReference type="STRING" id="1314773.A0A3N2PUW6"/>
<protein>
    <submittedName>
        <fullName evidence="3">Fungal cellulose binding domain-containing protein</fullName>
    </submittedName>
</protein>
<evidence type="ECO:0000256" key="1">
    <source>
        <dbReference type="ARBA" id="ARBA00022729"/>
    </source>
</evidence>
<dbReference type="GO" id="GO:0016788">
    <property type="term" value="F:hydrolase activity, acting on ester bonds"/>
    <property type="evidence" value="ECO:0007669"/>
    <property type="project" value="InterPro"/>
</dbReference>
<sequence>MRSGDSYSQTGFNIDGAKPSPSNPIGNPPLPGWTASGGLNWSGFMPTHYNASTLLTYNLAYGGATTDADLVTPYRPDVLSFEDQVDVFTSSLGADPRPDYAPWTAENTIVGVWIGVNDVGNTFWLGNKEEVITNVVDRYFELVQDVYDAGARNFVLLTVPPTDRSPMFIANNGHQLDVIIETIDLYNELLESRHADFQAANEDATTWLVDTAGPFNEALDHPTEYGSPDALCENSDGTSCLWFDSYHPGVAINRLVAEEVANVVGGPFFKGPLGC</sequence>
<gene>
    <name evidence="3" type="ORF">SODALDRAFT_278462</name>
</gene>
<dbReference type="InterPro" id="IPR001087">
    <property type="entry name" value="GDSL"/>
</dbReference>
<dbReference type="Pfam" id="PF00657">
    <property type="entry name" value="Lipase_GDSL"/>
    <property type="match status" value="1"/>
</dbReference>
<dbReference type="InterPro" id="IPR050592">
    <property type="entry name" value="GDSL_lipolytic_enzyme"/>
</dbReference>
<keyword evidence="1" id="KW-0732">Signal</keyword>
<evidence type="ECO:0000313" key="4">
    <source>
        <dbReference type="Proteomes" id="UP000272025"/>
    </source>
</evidence>
<name>A0A3N2PUW6_SODAK</name>
<accession>A0A3N2PUW6</accession>
<dbReference type="Gene3D" id="3.40.50.1110">
    <property type="entry name" value="SGNH hydrolase"/>
    <property type="match status" value="1"/>
</dbReference>
<dbReference type="CDD" id="cd01846">
    <property type="entry name" value="fatty_acyltransferase_like"/>
    <property type="match status" value="1"/>
</dbReference>
<dbReference type="SUPFAM" id="SSF52266">
    <property type="entry name" value="SGNH hydrolase"/>
    <property type="match status" value="1"/>
</dbReference>
<dbReference type="RefSeq" id="XP_028466095.1">
    <property type="nucleotide sequence ID" value="XM_028608115.1"/>
</dbReference>
<dbReference type="PANTHER" id="PTHR45642:SF139">
    <property type="entry name" value="SGNH HYDROLASE-TYPE ESTERASE DOMAIN-CONTAINING PROTEIN"/>
    <property type="match status" value="1"/>
</dbReference>
<evidence type="ECO:0000313" key="3">
    <source>
        <dbReference type="EMBL" id="ROT38289.1"/>
    </source>
</evidence>
<dbReference type="OrthoDB" id="1600564at2759"/>
<dbReference type="AlphaFoldDB" id="A0A3N2PUW6"/>
<reference evidence="3 4" key="1">
    <citation type="journal article" date="2018" name="Mol. Ecol.">
        <title>The obligate alkalophilic soda-lake fungus Sodiomyces alkalinus has shifted to a protein diet.</title>
        <authorList>
            <person name="Grum-Grzhimaylo A.A."/>
            <person name="Falkoski D.L."/>
            <person name="van den Heuvel J."/>
            <person name="Valero-Jimenez C.A."/>
            <person name="Min B."/>
            <person name="Choi I.G."/>
            <person name="Lipzen A."/>
            <person name="Daum C.G."/>
            <person name="Aanen D.K."/>
            <person name="Tsang A."/>
            <person name="Henrissat B."/>
            <person name="Bilanenko E.N."/>
            <person name="de Vries R.P."/>
            <person name="van Kan J.A.L."/>
            <person name="Grigoriev I.V."/>
            <person name="Debets A.J.M."/>
        </authorList>
    </citation>
    <scope>NUCLEOTIDE SEQUENCE [LARGE SCALE GENOMIC DNA]</scope>
    <source>
        <strain evidence="3 4">F11</strain>
    </source>
</reference>
<keyword evidence="4" id="KW-1185">Reference proteome</keyword>
<evidence type="ECO:0000256" key="2">
    <source>
        <dbReference type="SAM" id="MobiDB-lite"/>
    </source>
</evidence>
<feature type="compositionally biased region" description="Polar residues" evidence="2">
    <location>
        <begin position="1"/>
        <end position="12"/>
    </location>
</feature>
<dbReference type="PANTHER" id="PTHR45642">
    <property type="entry name" value="GDSL ESTERASE/LIPASE EXL3"/>
    <property type="match status" value="1"/>
</dbReference>
<dbReference type="EMBL" id="ML119056">
    <property type="protein sequence ID" value="ROT38289.1"/>
    <property type="molecule type" value="Genomic_DNA"/>
</dbReference>
<feature type="region of interest" description="Disordered" evidence="2">
    <location>
        <begin position="1"/>
        <end position="31"/>
    </location>
</feature>
<dbReference type="InterPro" id="IPR036514">
    <property type="entry name" value="SGNH_hydro_sf"/>
</dbReference>
<dbReference type="Proteomes" id="UP000272025">
    <property type="component" value="Unassembled WGS sequence"/>
</dbReference>
<proteinExistence type="predicted"/>
<dbReference type="GeneID" id="39576593"/>
<organism evidence="3 4">
    <name type="scientific">Sodiomyces alkalinus (strain CBS 110278 / VKM F-3762 / F11)</name>
    <name type="common">Alkaliphilic filamentous fungus</name>
    <dbReference type="NCBI Taxonomy" id="1314773"/>
    <lineage>
        <taxon>Eukaryota</taxon>
        <taxon>Fungi</taxon>
        <taxon>Dikarya</taxon>
        <taxon>Ascomycota</taxon>
        <taxon>Pezizomycotina</taxon>
        <taxon>Sordariomycetes</taxon>
        <taxon>Hypocreomycetidae</taxon>
        <taxon>Glomerellales</taxon>
        <taxon>Plectosphaerellaceae</taxon>
        <taxon>Sodiomyces</taxon>
    </lineage>
</organism>